<evidence type="ECO:0000256" key="6">
    <source>
        <dbReference type="SAM" id="Phobius"/>
    </source>
</evidence>
<evidence type="ECO:0000256" key="4">
    <source>
        <dbReference type="ARBA" id="ARBA00023136"/>
    </source>
</evidence>
<feature type="compositionally biased region" description="Basic and acidic residues" evidence="5">
    <location>
        <begin position="54"/>
        <end position="68"/>
    </location>
</feature>
<dbReference type="AlphaFoldDB" id="A0A409YPF0"/>
<sequence>MTDLTVLVSPIPLYPDAGGSSIFSSLRSTRSRGNIRSVMVTLEREIDQEEEESRQERTRGRERPEEAASSKTNPNRPGDSAGSESEPESLVNSPTTSASSPTAAFPSLSSNSAFTFPSTIAAPRPRKPQREPPTTTDPNLLSPPINTWKSRPPPTRPRHRPTRSQSAPPERRTPPSAGGVGIGAGENVSPTLQHFGSTTALVPTTGAAFGEHYNQPPLLLASRNPKRSSASFNSLTKQSTQGGELIRPPPPLLRPTTFWRKTRRSGVTGASYSPSSHLIRRSTYVAAGLTFDAPVHDLRVIRATAASPDRDDIPDQGTTARVYLDDLDAWLVPRQATTQAPQPAPAQGTPGPPVPVSWPANPPIVVSIISDSSTSASAPTPSANGNGSTTSLSSPSPSSPPSSTLTSSSQSTSTSASASTSTTPKAVPSIRLSLFTFVPAIGGLGLLLLLVVAWLIYGCVTRKPKKGIHGRMFDLDRDGEELVCGPPYSRFLNHGNGHNGHEPDFEYRLGDLEREGRSGYGLGLKEYPGDEREDEEEHLLRPPKKMTRHVSRWPSFTSPPTFNPTTGFHLPRQYSHEGEGAEDSVPLMAIPPALSHSRAGTSKTRSTAHSKSQSRSQASHTSRTPQRPAWKSKHSSSSTATNTTITGPAKSKSSNSHPGPRPPPPSHHPSTNTFSTQLYSDSDSDDHKEFHDQAHDQSALLTAPWESLRHKSIKRGILEQVKKGKEKEAKWMDSIRSGGQFLAALASG</sequence>
<feature type="compositionally biased region" description="Polar residues" evidence="5">
    <location>
        <begin position="227"/>
        <end position="242"/>
    </location>
</feature>
<proteinExistence type="predicted"/>
<accession>A0A409YPF0</accession>
<dbReference type="PANTHER" id="PTHR15549">
    <property type="entry name" value="PAIRED IMMUNOGLOBULIN-LIKE TYPE 2 RECEPTOR"/>
    <property type="match status" value="1"/>
</dbReference>
<dbReference type="InterPro" id="IPR051694">
    <property type="entry name" value="Immunoregulatory_rcpt-like"/>
</dbReference>
<keyword evidence="8" id="KW-1185">Reference proteome</keyword>
<evidence type="ECO:0000313" key="8">
    <source>
        <dbReference type="Proteomes" id="UP000284706"/>
    </source>
</evidence>
<feature type="region of interest" description="Disordered" evidence="5">
    <location>
        <begin position="217"/>
        <end position="273"/>
    </location>
</feature>
<comment type="caution">
    <text evidence="7">The sequence shown here is derived from an EMBL/GenBank/DDBJ whole genome shotgun (WGS) entry which is preliminary data.</text>
</comment>
<dbReference type="InParanoid" id="A0A409YPF0"/>
<feature type="compositionally biased region" description="Polar residues" evidence="5">
    <location>
        <begin position="671"/>
        <end position="681"/>
    </location>
</feature>
<feature type="compositionally biased region" description="Basic and acidic residues" evidence="5">
    <location>
        <begin position="685"/>
        <end position="695"/>
    </location>
</feature>
<evidence type="ECO:0000256" key="3">
    <source>
        <dbReference type="ARBA" id="ARBA00022989"/>
    </source>
</evidence>
<dbReference type="EMBL" id="NHYE01000555">
    <property type="protein sequence ID" value="PPR04878.1"/>
    <property type="molecule type" value="Genomic_DNA"/>
</dbReference>
<feature type="compositionally biased region" description="Low complexity" evidence="5">
    <location>
        <begin position="554"/>
        <end position="566"/>
    </location>
</feature>
<keyword evidence="4 6" id="KW-0472">Membrane</keyword>
<feature type="compositionally biased region" description="Polar residues" evidence="5">
    <location>
        <begin position="132"/>
        <end position="149"/>
    </location>
</feature>
<feature type="transmembrane region" description="Helical" evidence="6">
    <location>
        <begin position="434"/>
        <end position="457"/>
    </location>
</feature>
<feature type="region of interest" description="Disordered" evidence="5">
    <location>
        <begin position="337"/>
        <end position="357"/>
    </location>
</feature>
<feature type="compositionally biased region" description="Low complexity" evidence="5">
    <location>
        <begin position="337"/>
        <end position="349"/>
    </location>
</feature>
<evidence type="ECO:0000313" key="7">
    <source>
        <dbReference type="EMBL" id="PPR04878.1"/>
    </source>
</evidence>
<feature type="region of interest" description="Disordered" evidence="5">
    <location>
        <begin position="595"/>
        <end position="696"/>
    </location>
</feature>
<protein>
    <submittedName>
        <fullName evidence="7">Uncharacterized protein</fullName>
    </submittedName>
</protein>
<feature type="region of interest" description="Disordered" evidence="5">
    <location>
        <begin position="371"/>
        <end position="423"/>
    </location>
</feature>
<feature type="compositionally biased region" description="Low complexity" evidence="5">
    <location>
        <begin position="93"/>
        <end position="110"/>
    </location>
</feature>
<dbReference type="Proteomes" id="UP000284706">
    <property type="component" value="Unassembled WGS sequence"/>
</dbReference>
<name>A0A409YPF0_9AGAR</name>
<keyword evidence="3 6" id="KW-1133">Transmembrane helix</keyword>
<dbReference type="OrthoDB" id="3269515at2759"/>
<feature type="compositionally biased region" description="Polar residues" evidence="5">
    <location>
        <begin position="598"/>
        <end position="625"/>
    </location>
</feature>
<feature type="compositionally biased region" description="Basic residues" evidence="5">
    <location>
        <begin position="541"/>
        <end position="551"/>
    </location>
</feature>
<feature type="region of interest" description="Disordered" evidence="5">
    <location>
        <begin position="519"/>
        <end position="582"/>
    </location>
</feature>
<feature type="compositionally biased region" description="Low complexity" evidence="5">
    <location>
        <begin position="635"/>
        <end position="646"/>
    </location>
</feature>
<organism evidence="7 8">
    <name type="scientific">Gymnopilus dilepis</name>
    <dbReference type="NCBI Taxonomy" id="231916"/>
    <lineage>
        <taxon>Eukaryota</taxon>
        <taxon>Fungi</taxon>
        <taxon>Dikarya</taxon>
        <taxon>Basidiomycota</taxon>
        <taxon>Agaricomycotina</taxon>
        <taxon>Agaricomycetes</taxon>
        <taxon>Agaricomycetidae</taxon>
        <taxon>Agaricales</taxon>
        <taxon>Agaricineae</taxon>
        <taxon>Hymenogastraceae</taxon>
        <taxon>Gymnopilus</taxon>
    </lineage>
</organism>
<gene>
    <name evidence="7" type="ORF">CVT26_012719</name>
</gene>
<reference evidence="7 8" key="1">
    <citation type="journal article" date="2018" name="Evol. Lett.">
        <title>Horizontal gene cluster transfer increased hallucinogenic mushroom diversity.</title>
        <authorList>
            <person name="Reynolds H.T."/>
            <person name="Vijayakumar V."/>
            <person name="Gluck-Thaler E."/>
            <person name="Korotkin H.B."/>
            <person name="Matheny P.B."/>
            <person name="Slot J.C."/>
        </authorList>
    </citation>
    <scope>NUCLEOTIDE SEQUENCE [LARGE SCALE GENOMIC DNA]</scope>
    <source>
        <strain evidence="7 8">SRW20</strain>
    </source>
</reference>
<dbReference type="GO" id="GO:0071944">
    <property type="term" value="C:cell periphery"/>
    <property type="evidence" value="ECO:0007669"/>
    <property type="project" value="UniProtKB-ARBA"/>
</dbReference>
<dbReference type="GO" id="GO:0016020">
    <property type="term" value="C:membrane"/>
    <property type="evidence" value="ECO:0007669"/>
    <property type="project" value="UniProtKB-SubCell"/>
</dbReference>
<evidence type="ECO:0000256" key="2">
    <source>
        <dbReference type="ARBA" id="ARBA00022692"/>
    </source>
</evidence>
<evidence type="ECO:0000256" key="5">
    <source>
        <dbReference type="SAM" id="MobiDB-lite"/>
    </source>
</evidence>
<keyword evidence="2 6" id="KW-0812">Transmembrane</keyword>
<evidence type="ECO:0000256" key="1">
    <source>
        <dbReference type="ARBA" id="ARBA00004167"/>
    </source>
</evidence>
<feature type="non-terminal residue" evidence="7">
    <location>
        <position position="748"/>
    </location>
</feature>
<comment type="subcellular location">
    <subcellularLocation>
        <location evidence="1">Membrane</location>
        <topology evidence="1">Single-pass membrane protein</topology>
    </subcellularLocation>
</comment>
<feature type="region of interest" description="Disordered" evidence="5">
    <location>
        <begin position="44"/>
        <end position="192"/>
    </location>
</feature>